<gene>
    <name evidence="1" type="ORF">IDJ76_01755</name>
</gene>
<accession>A0A926NU49</accession>
<dbReference type="AlphaFoldDB" id="A0A926NU49"/>
<dbReference type="Proteomes" id="UP000619078">
    <property type="component" value="Unassembled WGS sequence"/>
</dbReference>
<comment type="caution">
    <text evidence="1">The sequence shown here is derived from an EMBL/GenBank/DDBJ whole genome shotgun (WGS) entry which is preliminary data.</text>
</comment>
<dbReference type="RefSeq" id="WP_191160101.1">
    <property type="nucleotide sequence ID" value="NZ_JACWMX010000001.1"/>
</dbReference>
<evidence type="ECO:0000313" key="1">
    <source>
        <dbReference type="EMBL" id="MBD1391813.1"/>
    </source>
</evidence>
<dbReference type="EMBL" id="JACWMX010000001">
    <property type="protein sequence ID" value="MBD1391813.1"/>
    <property type="molecule type" value="Genomic_DNA"/>
</dbReference>
<protein>
    <submittedName>
        <fullName evidence="1">Uncharacterized protein</fullName>
    </submittedName>
</protein>
<name>A0A926NU49_9SPHI</name>
<evidence type="ECO:0000313" key="2">
    <source>
        <dbReference type="Proteomes" id="UP000619078"/>
    </source>
</evidence>
<sequence length="159" mass="18491">MPIKSKYDEQSKFLAQAIDIAVNSFNLFPPKGWDKNVLEQVVNAYTRFKNNALNPEPQFKNMRSFQYILNDVLTYFQESSGSAVDNFWVEIRKNHLPYIRENKMAKILKAGKIKHDIDCDFVIDTIVPYQQEGLINGEQILLLNKMIANFENKRKAKST</sequence>
<reference evidence="1" key="1">
    <citation type="submission" date="2020-09" db="EMBL/GenBank/DDBJ databases">
        <title>Novel species of Mucilaginibacter isolated from a glacier on the Tibetan Plateau.</title>
        <authorList>
            <person name="Liu Q."/>
            <person name="Xin Y.-H."/>
        </authorList>
    </citation>
    <scope>NUCLEOTIDE SEQUENCE</scope>
    <source>
        <strain evidence="1">ZB1P21</strain>
    </source>
</reference>
<keyword evidence="2" id="KW-1185">Reference proteome</keyword>
<organism evidence="1 2">
    <name type="scientific">Mucilaginibacter glaciei</name>
    <dbReference type="NCBI Taxonomy" id="2772109"/>
    <lineage>
        <taxon>Bacteria</taxon>
        <taxon>Pseudomonadati</taxon>
        <taxon>Bacteroidota</taxon>
        <taxon>Sphingobacteriia</taxon>
        <taxon>Sphingobacteriales</taxon>
        <taxon>Sphingobacteriaceae</taxon>
        <taxon>Mucilaginibacter</taxon>
    </lineage>
</organism>
<proteinExistence type="predicted"/>